<evidence type="ECO:0000256" key="9">
    <source>
        <dbReference type="SAM" id="SignalP"/>
    </source>
</evidence>
<dbReference type="InterPro" id="IPR004698">
    <property type="entry name" value="Zn/Fe_permease_fun/pln"/>
</dbReference>
<dbReference type="Pfam" id="PF02535">
    <property type="entry name" value="Zip"/>
    <property type="match status" value="2"/>
</dbReference>
<feature type="transmembrane region" description="Helical" evidence="8">
    <location>
        <begin position="56"/>
        <end position="74"/>
    </location>
</feature>
<evidence type="ECO:0000313" key="10">
    <source>
        <dbReference type="EMBL" id="KAK7850494.1"/>
    </source>
</evidence>
<reference evidence="10 11" key="1">
    <citation type="journal article" date="2018" name="Sci. Data">
        <title>The draft genome sequence of cork oak.</title>
        <authorList>
            <person name="Ramos A.M."/>
            <person name="Usie A."/>
            <person name="Barbosa P."/>
            <person name="Barros P.M."/>
            <person name="Capote T."/>
            <person name="Chaves I."/>
            <person name="Simoes F."/>
            <person name="Abreu I."/>
            <person name="Carrasquinho I."/>
            <person name="Faro C."/>
            <person name="Guimaraes J.B."/>
            <person name="Mendonca D."/>
            <person name="Nobrega F."/>
            <person name="Rodrigues L."/>
            <person name="Saibo N.J.M."/>
            <person name="Varela M.C."/>
            <person name="Egas C."/>
            <person name="Matos J."/>
            <person name="Miguel C.M."/>
            <person name="Oliveira M.M."/>
            <person name="Ricardo C.P."/>
            <person name="Goncalves S."/>
        </authorList>
    </citation>
    <scope>NUCLEOTIDE SEQUENCE [LARGE SCALE GENOMIC DNA]</scope>
    <source>
        <strain evidence="11">cv. HL8</strain>
    </source>
</reference>
<comment type="caution">
    <text evidence="8">Lacks conserved residue(s) required for the propagation of feature annotation.</text>
</comment>
<gene>
    <name evidence="10" type="primary">ZIP1_11</name>
    <name evidence="10" type="ORF">CFP56_000825</name>
</gene>
<feature type="non-terminal residue" evidence="10">
    <location>
        <position position="641"/>
    </location>
</feature>
<dbReference type="GO" id="GO:0005886">
    <property type="term" value="C:plasma membrane"/>
    <property type="evidence" value="ECO:0007669"/>
    <property type="project" value="TreeGrafter"/>
</dbReference>
<dbReference type="EMBL" id="PKMF04000100">
    <property type="protein sequence ID" value="KAK7850494.1"/>
    <property type="molecule type" value="Genomic_DNA"/>
</dbReference>
<proteinExistence type="inferred from homology"/>
<evidence type="ECO:0000256" key="8">
    <source>
        <dbReference type="RuleBase" id="RU362088"/>
    </source>
</evidence>
<feature type="transmembrane region" description="Helical" evidence="8">
    <location>
        <begin position="249"/>
        <end position="270"/>
    </location>
</feature>
<keyword evidence="6 8" id="KW-0406">Ion transport</keyword>
<evidence type="ECO:0000313" key="11">
    <source>
        <dbReference type="Proteomes" id="UP000237347"/>
    </source>
</evidence>
<evidence type="ECO:0000256" key="5">
    <source>
        <dbReference type="ARBA" id="ARBA00022989"/>
    </source>
</evidence>
<dbReference type="AlphaFoldDB" id="A0AAW0LG89"/>
<dbReference type="Proteomes" id="UP000237347">
    <property type="component" value="Unassembled WGS sequence"/>
</dbReference>
<evidence type="ECO:0000256" key="7">
    <source>
        <dbReference type="ARBA" id="ARBA00023136"/>
    </source>
</evidence>
<keyword evidence="5 8" id="KW-1133">Transmembrane helix</keyword>
<feature type="transmembrane region" description="Helical" evidence="8">
    <location>
        <begin position="579"/>
        <end position="602"/>
    </location>
</feature>
<dbReference type="NCBIfam" id="TIGR00820">
    <property type="entry name" value="zip"/>
    <property type="match status" value="2"/>
</dbReference>
<organism evidence="10 11">
    <name type="scientific">Quercus suber</name>
    <name type="common">Cork oak</name>
    <dbReference type="NCBI Taxonomy" id="58331"/>
    <lineage>
        <taxon>Eukaryota</taxon>
        <taxon>Viridiplantae</taxon>
        <taxon>Streptophyta</taxon>
        <taxon>Embryophyta</taxon>
        <taxon>Tracheophyta</taxon>
        <taxon>Spermatophyta</taxon>
        <taxon>Magnoliopsida</taxon>
        <taxon>eudicotyledons</taxon>
        <taxon>Gunneridae</taxon>
        <taxon>Pentapetalae</taxon>
        <taxon>rosids</taxon>
        <taxon>fabids</taxon>
        <taxon>Fagales</taxon>
        <taxon>Fagaceae</taxon>
        <taxon>Quercus</taxon>
    </lineage>
</organism>
<comment type="caution">
    <text evidence="10">The sequence shown here is derived from an EMBL/GenBank/DDBJ whole genome shotgun (WGS) entry which is preliminary data.</text>
</comment>
<dbReference type="GO" id="GO:0005385">
    <property type="term" value="F:zinc ion transmembrane transporter activity"/>
    <property type="evidence" value="ECO:0007669"/>
    <property type="project" value="InterPro"/>
</dbReference>
<keyword evidence="11" id="KW-1185">Reference proteome</keyword>
<accession>A0AAW0LG89</accession>
<feature type="transmembrane region" description="Helical" evidence="8">
    <location>
        <begin position="614"/>
        <end position="635"/>
    </location>
</feature>
<dbReference type="PANTHER" id="PTHR11040">
    <property type="entry name" value="ZINC/IRON TRANSPORTER"/>
    <property type="match status" value="1"/>
</dbReference>
<evidence type="ECO:0000256" key="2">
    <source>
        <dbReference type="ARBA" id="ARBA00006939"/>
    </source>
</evidence>
<sequence length="641" mass="68619">MNPRLQNNLRIQLGYILNLLFLLVLFLPTTYGDCGCADSGSTQSDNSTALKYKLGAIASILVASAVGVSIPLLGKKIKALSPENDFFFVIKAFAAGVILATGFIHVLPDAFSRLTSPCLNQNPWGNFPFTGFFAMLSSIGTLMVDAYATSYFNRMHFLKQAGADEEKEDEHEGHLHVHTHATHGHAHGSVIPSEGTELTRHLIIGVDLGANQSVSTIRPLLVALSFHQFFEGVGLGGCIAQAKFKSKSAAIMSLFFSLTTPLGIAIGIGVASTYKDNSPTALIIEGTFNALAAGILIYMALVDLLAADFMSPRLQKNVKIQLWSNLFLLIVFILPTIVSADCTCDAEATKNNKSVALKYKVGSIALILLAGAVGVSIPLLGKKIPTLRPEHDIFFMIKAFAAGVILATGFIHILPDAFASLTSPCLNENPWGKFPFTGFIAMMSAIGTLMVDSLATGFYKRLHFNNSKQVNVVDEEMNEEHEGHVHVHTHATHGHAHGSATNPEDSNLAELIRFRIISQVLELGIVAHSVIIGISLGSSQSPQTIKPLLAALSFHQFFEGMGLGGCISQAQFKTRSAAIMATFFSLTTPVGIAIGIGISSVYNENGPTSLIVEGIFDAASSGILIYMALVDLLAADFMSPR</sequence>
<feature type="chain" id="PRO_5043396154" evidence="9">
    <location>
        <begin position="33"/>
        <end position="641"/>
    </location>
</feature>
<evidence type="ECO:0000256" key="1">
    <source>
        <dbReference type="ARBA" id="ARBA00004141"/>
    </source>
</evidence>
<evidence type="ECO:0000256" key="4">
    <source>
        <dbReference type="ARBA" id="ARBA00022692"/>
    </source>
</evidence>
<name>A0AAW0LG89_QUESU</name>
<comment type="subcellular location">
    <subcellularLocation>
        <location evidence="1 8">Membrane</location>
        <topology evidence="1 8">Multi-pass membrane protein</topology>
    </subcellularLocation>
</comment>
<keyword evidence="3 8" id="KW-0813">Transport</keyword>
<dbReference type="PANTHER" id="PTHR11040:SF202">
    <property type="entry name" value="METAL TRANSPORT PROTEIN"/>
    <property type="match status" value="1"/>
</dbReference>
<feature type="transmembrane region" description="Helical" evidence="8">
    <location>
        <begin position="127"/>
        <end position="148"/>
    </location>
</feature>
<feature type="transmembrane region" description="Helical" evidence="8">
    <location>
        <begin position="290"/>
        <end position="310"/>
    </location>
</feature>
<feature type="transmembrane region" description="Helical" evidence="8">
    <location>
        <begin position="434"/>
        <end position="459"/>
    </location>
</feature>
<feature type="transmembrane region" description="Helical" evidence="8">
    <location>
        <begin position="360"/>
        <end position="381"/>
    </location>
</feature>
<keyword evidence="7 8" id="KW-0472">Membrane</keyword>
<keyword evidence="4 8" id="KW-0812">Transmembrane</keyword>
<evidence type="ECO:0000256" key="6">
    <source>
        <dbReference type="ARBA" id="ARBA00023065"/>
    </source>
</evidence>
<comment type="similarity">
    <text evidence="2 8">Belongs to the ZIP transporter (TC 2.A.5) family.</text>
</comment>
<feature type="transmembrane region" description="Helical" evidence="8">
    <location>
        <begin position="393"/>
        <end position="414"/>
    </location>
</feature>
<evidence type="ECO:0000256" key="3">
    <source>
        <dbReference type="ARBA" id="ARBA00022448"/>
    </source>
</evidence>
<feature type="signal peptide" evidence="9">
    <location>
        <begin position="1"/>
        <end position="32"/>
    </location>
</feature>
<dbReference type="InterPro" id="IPR003689">
    <property type="entry name" value="ZIP"/>
</dbReference>
<protein>
    <submittedName>
        <fullName evidence="10">Zinc transporter 1</fullName>
    </submittedName>
</protein>
<feature type="transmembrane region" description="Helical" evidence="8">
    <location>
        <begin position="322"/>
        <end position="340"/>
    </location>
</feature>
<keyword evidence="9" id="KW-0732">Signal</keyword>
<feature type="transmembrane region" description="Helical" evidence="8">
    <location>
        <begin position="86"/>
        <end position="107"/>
    </location>
</feature>